<evidence type="ECO:0000313" key="2">
    <source>
        <dbReference type="EMBL" id="RDJ20423.1"/>
    </source>
</evidence>
<name>A0A370KZJ5_9HYPH</name>
<feature type="compositionally biased region" description="Polar residues" evidence="1">
    <location>
        <begin position="330"/>
        <end position="344"/>
    </location>
</feature>
<protein>
    <submittedName>
        <fullName evidence="2">DUF2336 domain-containing protein</fullName>
    </submittedName>
</protein>
<keyword evidence="3" id="KW-1185">Reference proteome</keyword>
<dbReference type="InterPro" id="IPR019285">
    <property type="entry name" value="DUF2336"/>
</dbReference>
<accession>A0A370KZJ5</accession>
<proteinExistence type="predicted"/>
<dbReference type="RefSeq" id="WP_114831879.1">
    <property type="nucleotide sequence ID" value="NZ_QQTO01000010.1"/>
</dbReference>
<feature type="compositionally biased region" description="Basic and acidic residues" evidence="1">
    <location>
        <begin position="356"/>
        <end position="376"/>
    </location>
</feature>
<reference evidence="3" key="1">
    <citation type="submission" date="2018-07" db="EMBL/GenBank/DDBJ databases">
        <authorList>
            <person name="Safronova V.I."/>
            <person name="Chirak E.R."/>
            <person name="Sazanova A.L."/>
        </authorList>
    </citation>
    <scope>NUCLEOTIDE SEQUENCE [LARGE SCALE GENOMIC DNA]</scope>
    <source>
        <strain evidence="3">RCAM04685</strain>
    </source>
</reference>
<organism evidence="2 3">
    <name type="scientific">Bosea caraganae</name>
    <dbReference type="NCBI Taxonomy" id="2763117"/>
    <lineage>
        <taxon>Bacteria</taxon>
        <taxon>Pseudomonadati</taxon>
        <taxon>Pseudomonadota</taxon>
        <taxon>Alphaproteobacteria</taxon>
        <taxon>Hyphomicrobiales</taxon>
        <taxon>Boseaceae</taxon>
        <taxon>Bosea</taxon>
    </lineage>
</organism>
<sequence length="376" mass="39831">MPSRISAELAQLARLARDGGLDLSQVSLRVKADLLLSTPQPPAEDIAAFSELATALIPSIDETTATILARKLAGWRHAPDAVLQALRARGGEVLAALLRHGAALPPVELEEIAAHGEGPTVAALAERADLPAAASLMLAGRNERALDLALIANPAPLPRATLDLLLARARSDAGYGPGLLARRDLSESDLIPLFLQAGPERRLAMLDSLAAIEALGPTERRPSPDGETFEGWLLTAGQDPDGIFGVIANHLGAGQALTEAMAQDRSRDLTALAMIAAGISIEDATRLLIRLADETAHSVERIFALVALMRSVNRAVAYRLIMQVAGESAQPATRRSQLQRTMDPSGTPVRPGAAKPDSRSVLDEVRRTLRGKREQG</sequence>
<dbReference type="EMBL" id="QQTP01000018">
    <property type="protein sequence ID" value="RDJ20423.1"/>
    <property type="molecule type" value="Genomic_DNA"/>
</dbReference>
<gene>
    <name evidence="2" type="ORF">DWE98_24165</name>
</gene>
<dbReference type="Pfam" id="PF10098">
    <property type="entry name" value="DUF2336"/>
    <property type="match status" value="1"/>
</dbReference>
<dbReference type="OrthoDB" id="8455292at2"/>
<comment type="caution">
    <text evidence="2">The sequence shown here is derived from an EMBL/GenBank/DDBJ whole genome shotgun (WGS) entry which is preliminary data.</text>
</comment>
<evidence type="ECO:0000313" key="3">
    <source>
        <dbReference type="Proteomes" id="UP000255207"/>
    </source>
</evidence>
<dbReference type="Proteomes" id="UP000255207">
    <property type="component" value="Unassembled WGS sequence"/>
</dbReference>
<dbReference type="AlphaFoldDB" id="A0A370KZJ5"/>
<evidence type="ECO:0000256" key="1">
    <source>
        <dbReference type="SAM" id="MobiDB-lite"/>
    </source>
</evidence>
<feature type="region of interest" description="Disordered" evidence="1">
    <location>
        <begin position="329"/>
        <end position="376"/>
    </location>
</feature>